<evidence type="ECO:0000313" key="2">
    <source>
        <dbReference type="Proteomes" id="UP000006729"/>
    </source>
</evidence>
<reference evidence="1 2" key="1">
    <citation type="journal article" date="2006" name="Science">
        <title>The genome of black cottonwood, Populus trichocarpa (Torr. &amp; Gray).</title>
        <authorList>
            <person name="Tuskan G.A."/>
            <person name="Difazio S."/>
            <person name="Jansson S."/>
            <person name="Bohlmann J."/>
            <person name="Grigoriev I."/>
            <person name="Hellsten U."/>
            <person name="Putnam N."/>
            <person name="Ralph S."/>
            <person name="Rombauts S."/>
            <person name="Salamov A."/>
            <person name="Schein J."/>
            <person name="Sterck L."/>
            <person name="Aerts A."/>
            <person name="Bhalerao R.R."/>
            <person name="Bhalerao R.P."/>
            <person name="Blaudez D."/>
            <person name="Boerjan W."/>
            <person name="Brun A."/>
            <person name="Brunner A."/>
            <person name="Busov V."/>
            <person name="Campbell M."/>
            <person name="Carlson J."/>
            <person name="Chalot M."/>
            <person name="Chapman J."/>
            <person name="Chen G.L."/>
            <person name="Cooper D."/>
            <person name="Coutinho P.M."/>
            <person name="Couturier J."/>
            <person name="Covert S."/>
            <person name="Cronk Q."/>
            <person name="Cunningham R."/>
            <person name="Davis J."/>
            <person name="Degroeve S."/>
            <person name="Dejardin A."/>
            <person name="Depamphilis C."/>
            <person name="Detter J."/>
            <person name="Dirks B."/>
            <person name="Dubchak I."/>
            <person name="Duplessis S."/>
            <person name="Ehlting J."/>
            <person name="Ellis B."/>
            <person name="Gendler K."/>
            <person name="Goodstein D."/>
            <person name="Gribskov M."/>
            <person name="Grimwood J."/>
            <person name="Groover A."/>
            <person name="Gunter L."/>
            <person name="Hamberger B."/>
            <person name="Heinze B."/>
            <person name="Helariutta Y."/>
            <person name="Henrissat B."/>
            <person name="Holligan D."/>
            <person name="Holt R."/>
            <person name="Huang W."/>
            <person name="Islam-Faridi N."/>
            <person name="Jones S."/>
            <person name="Jones-Rhoades M."/>
            <person name="Jorgensen R."/>
            <person name="Joshi C."/>
            <person name="Kangasjarvi J."/>
            <person name="Karlsson J."/>
            <person name="Kelleher C."/>
            <person name="Kirkpatrick R."/>
            <person name="Kirst M."/>
            <person name="Kohler A."/>
            <person name="Kalluri U."/>
            <person name="Larimer F."/>
            <person name="Leebens-Mack J."/>
            <person name="Leple J.C."/>
            <person name="Locascio P."/>
            <person name="Lou Y."/>
            <person name="Lucas S."/>
            <person name="Martin F."/>
            <person name="Montanini B."/>
            <person name="Napoli C."/>
            <person name="Nelson D.R."/>
            <person name="Nelson C."/>
            <person name="Nieminen K."/>
            <person name="Nilsson O."/>
            <person name="Pereda V."/>
            <person name="Peter G."/>
            <person name="Philippe R."/>
            <person name="Pilate G."/>
            <person name="Poliakov A."/>
            <person name="Razumovskaya J."/>
            <person name="Richardson P."/>
            <person name="Rinaldi C."/>
            <person name="Ritland K."/>
            <person name="Rouze P."/>
            <person name="Ryaboy D."/>
            <person name="Schmutz J."/>
            <person name="Schrader J."/>
            <person name="Segerman B."/>
            <person name="Shin H."/>
            <person name="Siddiqui A."/>
            <person name="Sterky F."/>
            <person name="Terry A."/>
            <person name="Tsai C.J."/>
            <person name="Uberbacher E."/>
            <person name="Unneberg P."/>
            <person name="Vahala J."/>
            <person name="Wall K."/>
            <person name="Wessler S."/>
            <person name="Yang G."/>
            <person name="Yin T."/>
            <person name="Douglas C."/>
            <person name="Marra M."/>
            <person name="Sandberg G."/>
            <person name="Van de Peer Y."/>
            <person name="Rokhsar D."/>
        </authorList>
    </citation>
    <scope>NUCLEOTIDE SEQUENCE [LARGE SCALE GENOMIC DNA]</scope>
    <source>
        <strain evidence="2">cv. Nisqually</strain>
    </source>
</reference>
<gene>
    <name evidence="1" type="ORF">POPTR_017G008901v4</name>
</gene>
<organism evidence="1 2">
    <name type="scientific">Populus trichocarpa</name>
    <name type="common">Western balsam poplar</name>
    <name type="synonym">Populus balsamifera subsp. trichocarpa</name>
    <dbReference type="NCBI Taxonomy" id="3694"/>
    <lineage>
        <taxon>Eukaryota</taxon>
        <taxon>Viridiplantae</taxon>
        <taxon>Streptophyta</taxon>
        <taxon>Embryophyta</taxon>
        <taxon>Tracheophyta</taxon>
        <taxon>Spermatophyta</taxon>
        <taxon>Magnoliopsida</taxon>
        <taxon>eudicotyledons</taxon>
        <taxon>Gunneridae</taxon>
        <taxon>Pentapetalae</taxon>
        <taxon>rosids</taxon>
        <taxon>fabids</taxon>
        <taxon>Malpighiales</taxon>
        <taxon>Salicaceae</taxon>
        <taxon>Saliceae</taxon>
        <taxon>Populus</taxon>
    </lineage>
</organism>
<dbReference type="EMBL" id="CM009306">
    <property type="protein sequence ID" value="KAI9378934.1"/>
    <property type="molecule type" value="Genomic_DNA"/>
</dbReference>
<proteinExistence type="predicted"/>
<sequence length="197" mass="22755">MEGHSYVMLNPPDYMMDTSSCKNGSGTAYISSPSCVNMEGHSYVMVDGDIINDVPDLCRINLIYSVPKNMRNKSYTDVHDILVYGFELSWFSFCCDYGKENRCNLDEATVKNHSCFYDYTYAYDKIYSSLLDLFLEGIRWILCRINYGGFYCQYRMTTLSVLLSFLMLFLPTILAFIVIYHVLLFPCELPSPNFTNL</sequence>
<comment type="caution">
    <text evidence="1">The sequence shown here is derived from an EMBL/GenBank/DDBJ whole genome shotgun (WGS) entry which is preliminary data.</text>
</comment>
<protein>
    <submittedName>
        <fullName evidence="1">Uncharacterized protein</fullName>
    </submittedName>
</protein>
<name>A0ACC0RPC6_POPTR</name>
<accession>A0ACC0RPC6</accession>
<keyword evidence="2" id="KW-1185">Reference proteome</keyword>
<dbReference type="Proteomes" id="UP000006729">
    <property type="component" value="Chromosome 17"/>
</dbReference>
<evidence type="ECO:0000313" key="1">
    <source>
        <dbReference type="EMBL" id="KAI9378934.1"/>
    </source>
</evidence>